<dbReference type="PANTHER" id="PTHR23534:SF1">
    <property type="entry name" value="MAJOR FACILITATOR SUPERFAMILY PROTEIN"/>
    <property type="match status" value="1"/>
</dbReference>
<feature type="transmembrane region" description="Helical" evidence="4">
    <location>
        <begin position="273"/>
        <end position="291"/>
    </location>
</feature>
<feature type="transmembrane region" description="Helical" evidence="4">
    <location>
        <begin position="361"/>
        <end position="381"/>
    </location>
</feature>
<proteinExistence type="predicted"/>
<evidence type="ECO:0000259" key="5">
    <source>
        <dbReference type="PROSITE" id="PS50850"/>
    </source>
</evidence>
<dbReference type="Pfam" id="PF07690">
    <property type="entry name" value="MFS_1"/>
    <property type="match status" value="1"/>
</dbReference>
<evidence type="ECO:0000256" key="3">
    <source>
        <dbReference type="ARBA" id="ARBA00023136"/>
    </source>
</evidence>
<feature type="transmembrane region" description="Helical" evidence="4">
    <location>
        <begin position="337"/>
        <end position="355"/>
    </location>
</feature>
<dbReference type="InterPro" id="IPR020846">
    <property type="entry name" value="MFS_dom"/>
</dbReference>
<feature type="transmembrane region" description="Helical" evidence="4">
    <location>
        <begin position="133"/>
        <end position="155"/>
    </location>
</feature>
<feature type="domain" description="Major facilitator superfamily (MFS) profile" evidence="5">
    <location>
        <begin position="207"/>
        <end position="386"/>
    </location>
</feature>
<dbReference type="AlphaFoldDB" id="A0A1F6GEZ3"/>
<dbReference type="GO" id="GO:0022857">
    <property type="term" value="F:transmembrane transporter activity"/>
    <property type="evidence" value="ECO:0007669"/>
    <property type="project" value="InterPro"/>
</dbReference>
<dbReference type="SUPFAM" id="SSF103473">
    <property type="entry name" value="MFS general substrate transporter"/>
    <property type="match status" value="1"/>
</dbReference>
<sequence>MKGVNQNTLRLALALALAVTSNILSFSVALLAAEAMIPGSPWVSLPLFLQYGVATLVSLPSSMLMKKLGRKRVFMLDLAATATFALIATQGVLSGNFALFCLGSAGIGLANGIRPYYRFAALEAAGAGHGPRAMALVLAGGVLAAVAGPNLGYFARAALSVPYAGNYLLIALLQGLGIWVIARVRLEPVPALAEKGRSLYVIAKQPRFILALLGGMISYAVMSGLMVATAPAMTDCGYSFWDVSQVIQWHVLAMYAPSFFSGPLLARLGVYPVLLLGAILNAGAIGINLNGQSASHFYGALILLGLGWNFLYLGASQLLTRCYRPEEMAKVQGVNELVALAMVSTASLGAGWAYRTLGWEGLNWALTPALVLVTVLTLVLLKLDRH</sequence>
<dbReference type="Proteomes" id="UP000178449">
    <property type="component" value="Unassembled WGS sequence"/>
</dbReference>
<evidence type="ECO:0000313" key="6">
    <source>
        <dbReference type="EMBL" id="OGG96658.1"/>
    </source>
</evidence>
<reference evidence="6 7" key="1">
    <citation type="journal article" date="2016" name="Nat. Commun.">
        <title>Thousands of microbial genomes shed light on interconnected biogeochemical processes in an aquifer system.</title>
        <authorList>
            <person name="Anantharaman K."/>
            <person name="Brown C.T."/>
            <person name="Hug L.A."/>
            <person name="Sharon I."/>
            <person name="Castelle C.J."/>
            <person name="Probst A.J."/>
            <person name="Thomas B.C."/>
            <person name="Singh A."/>
            <person name="Wilkins M.J."/>
            <person name="Karaoz U."/>
            <person name="Brodie E.L."/>
            <person name="Williams K.H."/>
            <person name="Hubbard S.S."/>
            <person name="Banfield J.F."/>
        </authorList>
    </citation>
    <scope>NUCLEOTIDE SEQUENCE [LARGE SCALE GENOMIC DNA]</scope>
</reference>
<dbReference type="Gene3D" id="1.20.1250.20">
    <property type="entry name" value="MFS general substrate transporter like domains"/>
    <property type="match status" value="1"/>
</dbReference>
<feature type="transmembrane region" description="Helical" evidence="4">
    <location>
        <begin position="167"/>
        <end position="186"/>
    </location>
</feature>
<dbReference type="STRING" id="1817772.A2527_03625"/>
<feature type="transmembrane region" description="Helical" evidence="4">
    <location>
        <begin position="207"/>
        <end position="227"/>
    </location>
</feature>
<dbReference type="PROSITE" id="PS50850">
    <property type="entry name" value="MFS"/>
    <property type="match status" value="1"/>
</dbReference>
<feature type="transmembrane region" description="Helical" evidence="4">
    <location>
        <begin position="297"/>
        <end position="316"/>
    </location>
</feature>
<keyword evidence="1 4" id="KW-0812">Transmembrane</keyword>
<organism evidence="6 7">
    <name type="scientific">Candidatus Lambdaproteobacteria bacterium RIFOXYD2_FULL_50_16</name>
    <dbReference type="NCBI Taxonomy" id="1817772"/>
    <lineage>
        <taxon>Bacteria</taxon>
        <taxon>Pseudomonadati</taxon>
        <taxon>Pseudomonadota</taxon>
        <taxon>Candidatus Lambdaproteobacteria</taxon>
    </lineage>
</organism>
<keyword evidence="3 4" id="KW-0472">Membrane</keyword>
<dbReference type="InterPro" id="IPR011701">
    <property type="entry name" value="MFS"/>
</dbReference>
<evidence type="ECO:0000256" key="4">
    <source>
        <dbReference type="SAM" id="Phobius"/>
    </source>
</evidence>
<gene>
    <name evidence="6" type="ORF">A2527_03625</name>
</gene>
<keyword evidence="2 4" id="KW-1133">Transmembrane helix</keyword>
<dbReference type="PANTHER" id="PTHR23534">
    <property type="entry name" value="MFS PERMEASE"/>
    <property type="match status" value="1"/>
</dbReference>
<dbReference type="InterPro" id="IPR036259">
    <property type="entry name" value="MFS_trans_sf"/>
</dbReference>
<evidence type="ECO:0000256" key="1">
    <source>
        <dbReference type="ARBA" id="ARBA00022692"/>
    </source>
</evidence>
<dbReference type="EMBL" id="MFNE01000010">
    <property type="protein sequence ID" value="OGG96658.1"/>
    <property type="molecule type" value="Genomic_DNA"/>
</dbReference>
<comment type="caution">
    <text evidence="6">The sequence shown here is derived from an EMBL/GenBank/DDBJ whole genome shotgun (WGS) entry which is preliminary data.</text>
</comment>
<feature type="transmembrane region" description="Helical" evidence="4">
    <location>
        <begin position="42"/>
        <end position="61"/>
    </location>
</feature>
<accession>A0A1F6GEZ3</accession>
<name>A0A1F6GEZ3_9PROT</name>
<protein>
    <recommendedName>
        <fullName evidence="5">Major facilitator superfamily (MFS) profile domain-containing protein</fullName>
    </recommendedName>
</protein>
<evidence type="ECO:0000256" key="2">
    <source>
        <dbReference type="ARBA" id="ARBA00022989"/>
    </source>
</evidence>
<feature type="transmembrane region" description="Helical" evidence="4">
    <location>
        <begin position="97"/>
        <end position="113"/>
    </location>
</feature>
<evidence type="ECO:0000313" key="7">
    <source>
        <dbReference type="Proteomes" id="UP000178449"/>
    </source>
</evidence>